<dbReference type="EMBL" id="CAUJNA010003328">
    <property type="protein sequence ID" value="CAJ1399251.1"/>
    <property type="molecule type" value="Genomic_DNA"/>
</dbReference>
<reference evidence="2" key="1">
    <citation type="submission" date="2023-08" db="EMBL/GenBank/DDBJ databases">
        <authorList>
            <person name="Chen Y."/>
            <person name="Shah S."/>
            <person name="Dougan E. K."/>
            <person name="Thang M."/>
            <person name="Chan C."/>
        </authorList>
    </citation>
    <scope>NUCLEOTIDE SEQUENCE</scope>
</reference>
<organism evidence="2 3">
    <name type="scientific">Effrenium voratum</name>
    <dbReference type="NCBI Taxonomy" id="2562239"/>
    <lineage>
        <taxon>Eukaryota</taxon>
        <taxon>Sar</taxon>
        <taxon>Alveolata</taxon>
        <taxon>Dinophyceae</taxon>
        <taxon>Suessiales</taxon>
        <taxon>Symbiodiniaceae</taxon>
        <taxon>Effrenium</taxon>
    </lineage>
</organism>
<dbReference type="PANTHER" id="PTHR19991">
    <property type="entry name" value="L 2 01289"/>
    <property type="match status" value="1"/>
</dbReference>
<name>A0AA36J4V4_9DINO</name>
<dbReference type="InterPro" id="IPR013766">
    <property type="entry name" value="Thioredoxin_domain"/>
</dbReference>
<evidence type="ECO:0000313" key="3">
    <source>
        <dbReference type="Proteomes" id="UP001178507"/>
    </source>
</evidence>
<dbReference type="SUPFAM" id="SSF52833">
    <property type="entry name" value="Thioredoxin-like"/>
    <property type="match status" value="1"/>
</dbReference>
<dbReference type="InterPro" id="IPR036249">
    <property type="entry name" value="Thioredoxin-like_sf"/>
</dbReference>
<dbReference type="Proteomes" id="UP001178507">
    <property type="component" value="Unassembled WGS sequence"/>
</dbReference>
<keyword evidence="3" id="KW-1185">Reference proteome</keyword>
<feature type="domain" description="Thioredoxin" evidence="1">
    <location>
        <begin position="15"/>
        <end position="117"/>
    </location>
</feature>
<dbReference type="Gene3D" id="3.40.30.10">
    <property type="entry name" value="Glutaredoxin"/>
    <property type="match status" value="1"/>
</dbReference>
<evidence type="ECO:0000313" key="2">
    <source>
        <dbReference type="EMBL" id="CAJ1399251.1"/>
    </source>
</evidence>
<dbReference type="Pfam" id="PF00085">
    <property type="entry name" value="Thioredoxin"/>
    <property type="match status" value="1"/>
</dbReference>
<accession>A0AA36J4V4</accession>
<proteinExistence type="predicted"/>
<dbReference type="AlphaFoldDB" id="A0AA36J4V4"/>
<dbReference type="PANTHER" id="PTHR19991:SF2">
    <property type="entry name" value="GH08893P"/>
    <property type="match status" value="1"/>
</dbReference>
<comment type="caution">
    <text evidence="2">The sequence shown here is derived from an EMBL/GenBank/DDBJ whole genome shotgun (WGS) entry which is preliminary data.</text>
</comment>
<evidence type="ECO:0000259" key="1">
    <source>
        <dbReference type="Pfam" id="PF00085"/>
    </source>
</evidence>
<gene>
    <name evidence="2" type="ORF">EVOR1521_LOCUS22816</name>
</gene>
<sequence length="150" mass="16783">MARLLLLLPLAAALQQLNDETFEHQTQAATGMTTGSWFVAFGAKGCEACETALEALESAEEELRESYVIPAHVAKEDSNELWKRFSIKEVPSVLLFAKHRLHRYEGPWEAQSLVAFARLVLDGERMGEPIPAEPSLIDRLWQRFMGGGEL</sequence>
<protein>
    <recommendedName>
        <fullName evidence="1">Thioredoxin domain-containing protein</fullName>
    </recommendedName>
</protein>